<dbReference type="Pfam" id="PF13174">
    <property type="entry name" value="TPR_6"/>
    <property type="match status" value="1"/>
</dbReference>
<dbReference type="Gene3D" id="1.25.40.10">
    <property type="entry name" value="Tetratricopeptide repeat domain"/>
    <property type="match status" value="3"/>
</dbReference>
<comment type="caution">
    <text evidence="1">The sequence shown here is derived from an EMBL/GenBank/DDBJ whole genome shotgun (WGS) entry which is preliminary data.</text>
</comment>
<name>A0ABT9HVY1_9GAMM</name>
<dbReference type="PROSITE" id="PS51257">
    <property type="entry name" value="PROKAR_LIPOPROTEIN"/>
    <property type="match status" value="1"/>
</dbReference>
<protein>
    <recommendedName>
        <fullName evidence="3">TPR domain protein, component of TonB system</fullName>
    </recommendedName>
</protein>
<dbReference type="SUPFAM" id="SSF48452">
    <property type="entry name" value="TPR-like"/>
    <property type="match status" value="1"/>
</dbReference>
<evidence type="ECO:0008006" key="3">
    <source>
        <dbReference type="Google" id="ProtNLM"/>
    </source>
</evidence>
<proteinExistence type="predicted"/>
<dbReference type="InterPro" id="IPR011990">
    <property type="entry name" value="TPR-like_helical_dom_sf"/>
</dbReference>
<dbReference type="SUPFAM" id="SSF48371">
    <property type="entry name" value="ARM repeat"/>
    <property type="match status" value="1"/>
</dbReference>
<dbReference type="Proteomes" id="UP001231109">
    <property type="component" value="Unassembled WGS sequence"/>
</dbReference>
<dbReference type="InterPro" id="IPR016024">
    <property type="entry name" value="ARM-type_fold"/>
</dbReference>
<reference evidence="1 2" key="1">
    <citation type="submission" date="2022-11" db="EMBL/GenBank/DDBJ databases">
        <title>Viruses from the air-sea interface of a natural surface slick.</title>
        <authorList>
            <person name="Rahlff J."/>
            <person name="Holmfeldt K."/>
        </authorList>
    </citation>
    <scope>NUCLEOTIDE SEQUENCE [LARGE SCALE GENOMIC DNA]</scope>
    <source>
        <strain evidence="1 2">SMS4</strain>
    </source>
</reference>
<dbReference type="EMBL" id="JAPJDZ010000007">
    <property type="protein sequence ID" value="MDP5135287.1"/>
    <property type="molecule type" value="Genomic_DNA"/>
</dbReference>
<gene>
    <name evidence="1" type="ORF">ORJ04_04895</name>
</gene>
<sequence>MIWRLEPVGLSCQHRITILALCCATLMGCSASSVSDSRPKLADLPAFDRSIVAVLPDVNEQQLDALYQQILQLQPAAQTRQKILYRLSQMHTSQFERQDLAPEQEQAALQQLVQRYQQLLNDYPQDPNNELIRYQLARSYDLLGQQQACLEQLDQLLQHYPDSGFASEAWFRKGDIHYSRSEYPAALAAYLAVINGQELTLKQHARYMAGWSYFKQQQFELADEQFLAVLDTSYSEIHTDEQDPGVQGLRAEVLRTLSVSLSYQEQAQSLQSLLQRVSYRSGERPVALVAEVYQALANFLAEKALHNARLQTYRLFITDYPESILAARFQLTVIQHYLSDANAQQALAEQQQYLQLFGPESAFWQQAKVAELTEVEPNLLQYYDYFARAQYAKALTLAGEPRQAAFAAVIPLWQQMLSVLGEPLLQHSPQQATYSAADIRYLLAESYAGALDSAAALKLYTQLGYGAEPENASLFTTESAAYKALLISAELAEHDETSARQHWQQQTDFVQHHRSHPAAQQVALQQLQQRYNEQDYFAVLQHSDEVIAWPLADKSQPALVQEARFLHSQSELALTHYAAAEQSIQTLLNDALSPARRNLLTEQLASSIYQQAQQADVSSEVVQGHLQRLLSTLSTSAYHEAAAFQQIEIIRQALDYTSAIPLLTAFIQRYPDSERTRAAKAQLLDSYEQAGQWSNAARELTTLAATSTDTEQQREALYLAAQYFQKAGENNNALDAWRSYANRYQQPHLLAQEARLQLIQLYQAEQDVYRQNFWRSKIASFEQQFASEGNERTQQLAAQALLELGRHESELFNGIRLAHPLKQSLQKKRQHMTAAISHFEQSMQYGVAALLTEAQFRVAELYQQMAKALLASDRPKGLDELALEEYELLLEEQAYPFEEQAIAIYQQNTQLTQQQLWDQWVQHSFSRLAQLLPAKFDKTETYTEVANEVF</sequence>
<keyword evidence="2" id="KW-1185">Reference proteome</keyword>
<evidence type="ECO:0000313" key="2">
    <source>
        <dbReference type="Proteomes" id="UP001231109"/>
    </source>
</evidence>
<organism evidence="1 2">
    <name type="scientific">Rheinheimera baltica</name>
    <dbReference type="NCBI Taxonomy" id="67576"/>
    <lineage>
        <taxon>Bacteria</taxon>
        <taxon>Pseudomonadati</taxon>
        <taxon>Pseudomonadota</taxon>
        <taxon>Gammaproteobacteria</taxon>
        <taxon>Chromatiales</taxon>
        <taxon>Chromatiaceae</taxon>
        <taxon>Rheinheimera</taxon>
    </lineage>
</organism>
<dbReference type="RefSeq" id="WP_305974233.1">
    <property type="nucleotide sequence ID" value="NZ_JAPJDZ010000007.1"/>
</dbReference>
<evidence type="ECO:0000313" key="1">
    <source>
        <dbReference type="EMBL" id="MDP5135287.1"/>
    </source>
</evidence>
<dbReference type="InterPro" id="IPR019734">
    <property type="entry name" value="TPR_rpt"/>
</dbReference>
<accession>A0ABT9HVY1</accession>